<dbReference type="EMBL" id="MIYV01000001">
    <property type="protein sequence ID" value="OIR15234.1"/>
    <property type="molecule type" value="Genomic_DNA"/>
</dbReference>
<reference evidence="1 2" key="1">
    <citation type="submission" date="2016-08" db="EMBL/GenBank/DDBJ databases">
        <title>New Insights into Marine Group III Euryarchaeota, from dark to light.</title>
        <authorList>
            <person name="Haro-Moreno J.M."/>
            <person name="Rodriguez-Valera F."/>
            <person name="Lopez-Garcia P."/>
            <person name="Moreira D."/>
            <person name="Martin-Cuadrado A.B."/>
        </authorList>
    </citation>
    <scope>NUCLEOTIDE SEQUENCE [LARGE SCALE GENOMIC DNA]</scope>
    <source>
        <strain evidence="1">CG-Epi6</strain>
    </source>
</reference>
<gene>
    <name evidence="1" type="ORF">BEU03_00035</name>
</gene>
<organism evidence="1 2">
    <name type="scientific">Marine Group III euryarchaeote CG-Epi6</name>
    <dbReference type="NCBI Taxonomy" id="1889000"/>
    <lineage>
        <taxon>Archaea</taxon>
        <taxon>Methanobacteriati</taxon>
        <taxon>Thermoplasmatota</taxon>
        <taxon>Thermoplasmata</taxon>
        <taxon>Candidatus Thermoprofundales</taxon>
    </lineage>
</organism>
<dbReference type="AlphaFoldDB" id="A0A1J5T2Z2"/>
<protein>
    <submittedName>
        <fullName evidence="1">Uncharacterized protein</fullName>
    </submittedName>
</protein>
<sequence>MSAQTARKVALAYWGFSKKASSRAKSGVDIDIIKGNDSVDLTEQIPSIQKFAKGVDKSWEDFTGYIGKYGRIPFEALVDIAAKAKSSNENIGKSDLEEVEKWSRLLIDSNSNYFIARAKDKGALLQVLINTKN</sequence>
<evidence type="ECO:0000313" key="1">
    <source>
        <dbReference type="EMBL" id="OIR15234.1"/>
    </source>
</evidence>
<dbReference type="Proteomes" id="UP000183403">
    <property type="component" value="Unassembled WGS sequence"/>
</dbReference>
<name>A0A1J5T2Z2_9ARCH</name>
<comment type="caution">
    <text evidence="1">The sequence shown here is derived from an EMBL/GenBank/DDBJ whole genome shotgun (WGS) entry which is preliminary data.</text>
</comment>
<evidence type="ECO:0000313" key="2">
    <source>
        <dbReference type="Proteomes" id="UP000183403"/>
    </source>
</evidence>
<proteinExistence type="predicted"/>
<accession>A0A1J5T2Z2</accession>